<dbReference type="AlphaFoldDB" id="A2C1R7"/>
<evidence type="ECO:0000256" key="1">
    <source>
        <dbReference type="SAM" id="Phobius"/>
    </source>
</evidence>
<feature type="transmembrane region" description="Helical" evidence="1">
    <location>
        <begin position="62"/>
        <end position="81"/>
    </location>
</feature>
<accession>A2C1R7</accession>
<sequence length="589" mass="68684">MEKLNKYKKTITFEKLIKENKITQKMISTLASNYSKELISSKILKRIMRKSKIEKYNYIKKALLNYTAIIVHDSFGLSLIFDALIRNGMQKAIFYCNRGGFQIKDLYDTNYFLDNNLYYKRHLQYLCNTNGIAFKGIKKVSLGNFSIKIRDWTIYVYRFIILSLRCIKNNEKIKRQKLNAIHLIRSEVELYSSEPIIKETTARGDNYIYIVDDLMKFPTCTKVIKSKDYNWLSIHSFTNFKDIYITFIKVIWILKNIESFNKKMIPNTNMSKYGFLGESNQIKSILYKILLNSLPEIIIHEKQLKKVLNLLKPKYIVSYDQIDKYGAVQGSVAKENSIGSVMIQTTAIDDIKYPYPLSMDNMIVSSEKVKDILLSSGAKKNKIHDFGLPSLYGIKSKGDKKIEELLNKRDNQLIILIATQPFVSDINYNDLLVNNVINTLAKSTYNIKIVIKPHPREAKQKNYIEKQSIPKLHIVTNYDKFENLLKKADIVISRTSTVIQTSIIGGVPPISYLEMYPSEIINRLDYLESKATYKCLTKEQLSYILSEYISKERRIDKLKEFKKNRNRYINKQFKGNNSIDKTMNLLENI</sequence>
<evidence type="ECO:0008006" key="4">
    <source>
        <dbReference type="Google" id="ProtNLM"/>
    </source>
</evidence>
<keyword evidence="1" id="KW-0812">Transmembrane</keyword>
<name>A2C1R7_PROM1</name>
<proteinExistence type="predicted"/>
<dbReference type="KEGG" id="pme:NATL1_08691"/>
<dbReference type="EMBL" id="CP000553">
    <property type="protein sequence ID" value="ABM75427.1"/>
    <property type="molecule type" value="Genomic_DNA"/>
</dbReference>
<organism evidence="2 3">
    <name type="scientific">Prochlorococcus marinus (strain NATL1A)</name>
    <dbReference type="NCBI Taxonomy" id="167555"/>
    <lineage>
        <taxon>Bacteria</taxon>
        <taxon>Bacillati</taxon>
        <taxon>Cyanobacteriota</taxon>
        <taxon>Cyanophyceae</taxon>
        <taxon>Synechococcales</taxon>
        <taxon>Prochlorococcaceae</taxon>
        <taxon>Prochlorococcus</taxon>
    </lineage>
</organism>
<keyword evidence="1" id="KW-1133">Transmembrane helix</keyword>
<evidence type="ECO:0000313" key="3">
    <source>
        <dbReference type="Proteomes" id="UP000002592"/>
    </source>
</evidence>
<evidence type="ECO:0000313" key="2">
    <source>
        <dbReference type="EMBL" id="ABM75427.1"/>
    </source>
</evidence>
<keyword evidence="1" id="KW-0472">Membrane</keyword>
<gene>
    <name evidence="2" type="ordered locus">NATL1_08691</name>
</gene>
<dbReference type="HOGENOM" id="CLU_462979_0_0_3"/>
<reference evidence="3" key="1">
    <citation type="journal article" date="2007" name="PLoS Genet.">
        <title>Patterns and implications of gene gain and loss in the evolution of Prochlorococcus.</title>
        <authorList>
            <person name="Kettler G.C."/>
            <person name="Martiny A.C."/>
            <person name="Huang K."/>
            <person name="Zucker J."/>
            <person name="Coleman M.L."/>
            <person name="Rodrigue S."/>
            <person name="Chen F."/>
            <person name="Lapidus A."/>
            <person name="Ferriera S."/>
            <person name="Johnson J."/>
            <person name="Steglich C."/>
            <person name="Church G.M."/>
            <person name="Richardson P."/>
            <person name="Chisholm S.W."/>
        </authorList>
    </citation>
    <scope>NUCLEOTIDE SEQUENCE [LARGE SCALE GENOMIC DNA]</scope>
    <source>
        <strain evidence="3">NATL1A</strain>
    </source>
</reference>
<dbReference type="SUPFAM" id="SSF53756">
    <property type="entry name" value="UDP-Glycosyltransferase/glycogen phosphorylase"/>
    <property type="match status" value="1"/>
</dbReference>
<protein>
    <recommendedName>
        <fullName evidence="4">UDP-N-acetylglucosamine 2-epimerase domain-containing protein</fullName>
    </recommendedName>
</protein>
<dbReference type="Proteomes" id="UP000002592">
    <property type="component" value="Chromosome"/>
</dbReference>